<dbReference type="InterPro" id="IPR001791">
    <property type="entry name" value="Laminin_G"/>
</dbReference>
<evidence type="ECO:0000259" key="13">
    <source>
        <dbReference type="PROSITE" id="PS50026"/>
    </source>
</evidence>
<dbReference type="SUPFAM" id="SSF49899">
    <property type="entry name" value="Concanavalin A-like lectins/glucanases"/>
    <property type="match status" value="2"/>
</dbReference>
<dbReference type="PROSITE" id="PS00022">
    <property type="entry name" value="EGF_1"/>
    <property type="match status" value="3"/>
</dbReference>
<dbReference type="GO" id="GO:0000978">
    <property type="term" value="F:RNA polymerase II cis-regulatory region sequence-specific DNA binding"/>
    <property type="evidence" value="ECO:0007669"/>
    <property type="project" value="TreeGrafter"/>
</dbReference>
<dbReference type="PROSITE" id="PS50025">
    <property type="entry name" value="LAM_G_DOMAIN"/>
    <property type="match status" value="1"/>
</dbReference>
<evidence type="ECO:0000259" key="12">
    <source>
        <dbReference type="PROSITE" id="PS50025"/>
    </source>
</evidence>
<evidence type="ECO:0000256" key="3">
    <source>
        <dbReference type="ARBA" id="ARBA00022737"/>
    </source>
</evidence>
<dbReference type="PROSITE" id="PS50157">
    <property type="entry name" value="ZINC_FINGER_C2H2_2"/>
    <property type="match status" value="8"/>
</dbReference>
<dbReference type="PROSITE" id="PS01186">
    <property type="entry name" value="EGF_2"/>
    <property type="match status" value="1"/>
</dbReference>
<evidence type="ECO:0000256" key="2">
    <source>
        <dbReference type="ARBA" id="ARBA00022723"/>
    </source>
</evidence>
<dbReference type="Pfam" id="PF02210">
    <property type="entry name" value="Laminin_G_2"/>
    <property type="match status" value="1"/>
</dbReference>
<feature type="domain" description="Laminin G" evidence="12">
    <location>
        <begin position="53"/>
        <end position="249"/>
    </location>
</feature>
<protein>
    <submittedName>
        <fullName evidence="15">Uncharacterized protein</fullName>
    </submittedName>
</protein>
<dbReference type="CDD" id="cd00054">
    <property type="entry name" value="EGF_CA"/>
    <property type="match status" value="1"/>
</dbReference>
<evidence type="ECO:0000256" key="4">
    <source>
        <dbReference type="ARBA" id="ARBA00022771"/>
    </source>
</evidence>
<comment type="subcellular location">
    <subcellularLocation>
        <location evidence="1">Nucleus</location>
    </subcellularLocation>
</comment>
<dbReference type="Proteomes" id="UP001153954">
    <property type="component" value="Unassembled WGS sequence"/>
</dbReference>
<feature type="domain" description="C2H2-type" evidence="14">
    <location>
        <begin position="1236"/>
        <end position="1258"/>
    </location>
</feature>
<dbReference type="PANTHER" id="PTHR24376">
    <property type="entry name" value="ZINC FINGER PROTEIN"/>
    <property type="match status" value="1"/>
</dbReference>
<evidence type="ECO:0000313" key="15">
    <source>
        <dbReference type="EMBL" id="CAH2104869.1"/>
    </source>
</evidence>
<dbReference type="GO" id="GO:0008270">
    <property type="term" value="F:zinc ion binding"/>
    <property type="evidence" value="ECO:0007669"/>
    <property type="project" value="UniProtKB-KW"/>
</dbReference>
<dbReference type="GO" id="GO:0005634">
    <property type="term" value="C:nucleus"/>
    <property type="evidence" value="ECO:0007669"/>
    <property type="project" value="UniProtKB-SubCell"/>
</dbReference>
<feature type="domain" description="C2H2-type" evidence="14">
    <location>
        <begin position="1539"/>
        <end position="1566"/>
    </location>
</feature>
<comment type="caution">
    <text evidence="15">The sequence shown here is derived from an EMBL/GenBank/DDBJ whole genome shotgun (WGS) entry which is preliminary data.</text>
</comment>
<dbReference type="Gene3D" id="3.30.160.60">
    <property type="entry name" value="Classic Zinc Finger"/>
    <property type="match status" value="8"/>
</dbReference>
<feature type="domain" description="C2H2-type" evidence="14">
    <location>
        <begin position="1421"/>
        <end position="1443"/>
    </location>
</feature>
<feature type="domain" description="C2H2-type" evidence="14">
    <location>
        <begin position="1679"/>
        <end position="1706"/>
    </location>
</feature>
<sequence length="1942" mass="219903">MGNYCNQSVCDHNPCQSGGSCVRHPGSGFLCVCPFGKHGIFCEYNVEITRPSLSPISSGISTYVMYPLSSAAINSDRFDLRLRFQTADMDQIALLAYIGQSGRHDSRSQHIALTFVKGYIMLTWNMGSGPRRVFTSRALGARRGGHAVRAWRRGRSAGLVVDGRFNVSGNAPAGRANMTLLPYIYIGGHPSENFRDLPHDLPLHSGWRGCIWEVGGQAVGGAAMGGRGVGQCGVTQCTASSCNAPRGVCIHSPATYGCICNEGWFGATCASNRSPCDSARSQCKGACVITLDDAQCDCPYGKTGLHCDQDLIPMDILFSGTRSYLTLYPRSISSVSLSLEAEIKPMKERGLVIFVQTPHFYTSLSLQGGLLEYRWTDQLSGLTSLVRSGVVLSMSRWHRVRAGRYGSRLYAWVDGALSTEPMLAHAYPHTASDASLLISHIFKLLEGQNVGACEGAACGAAAGGGPRCRRAACRPQQCGAGRCRRGRCACPAGRAGPRCERHVNVSIPQFDGQALLWATRAADERPAQPVQAPPSRLSLSFTTAEPDGLLLWVTREMGLQYMDKDIVSCNSDSNEASSSDIVKRDNSNVTKETENEITIDETKNQKQCKKIPRPIPQLIPLNASTPNQNKTSGEPPAKKLKENTSTDTNSVPKTDNIPVEITRTPVNNAATKDTSIRKKNESFFDRLKERLLTETGEEGSLICKNCGFESKCLSEHSVHEKNCTSQSNRLLSNALHSNLGSTRCQNCRHRCKSSADLYIHMQTCGKKDNAFEHASEGQNQDSSEAGTVVGEKESEPHPMENVVFVWNNISHERNKFDTPLDISINDDSTLPEQNRSFELDIIDDNETMNLSPSQAVGKKVFKCPHCLFWASTASRFHVHIVGHLNKKPFECSLCKYKSNWRWDITKHIKLKSARDPEHADAKVLMTDETGRRNYSKYNKFLAMPIMNENGENEFHYIDQNTSVDTALDDDSFNDVTDGINIPFEMQPLNLQTLNNDQKYELDNRNLDAKKPKKTLWKCKKCNYKDSSKEALLEHVREHSKHDEGLEETKPPPINKKPENMPDPADLAYRCGHCNQLSNWKHVIQRHCRLKHDGVIKVITTVKQKPDINAISVNDISSDTCTKCPFKASDKNSLLAHLQQHQPSPQSIFKCYFCPFFVKDEHELVQHLILHGITDPEDYISKAMGCKSPLPEQGSQILPTTSSTKRHRCTECPYETNSKSQFMYHEQFHRLPADTPYKCQECNYSVSKRHLLHQHMRVHGIITKKGEMENELECLSSNSNQLDNQSVFSVNLDEIPFVWVSAKNEFHKMYKCRYCSYVNSQKCKIPNHEKIHCIVFENSDITIYKCLECKFTCDNKVRLSEHSKTHGEIYGRIYCPVEPDIPDEEQIAKLRKVIDREKSNIDDDFVKEDENQGEGKETKTLYFCQKCPARFFADSELKVHDKFHDLTFSNKCKSCEFSVPQENELNSHIFVHTDEYNTKTKMLKFVHKIHSLYREPKLQLVHCSLTSDVTWVVANPGRNYEFHENSTKKYTDGKHVPKQYFCKECPAKFFKTSALSYHMGLHGGEGEHKCKKCSYAVKNIGNLAKHEILHENENKNTTCDYESGDDLDFKNIPLSGTDLFQRKTEAQKRVLTDKDKLVKPNDHFPPVLQADPQFGYLMHGNPEFIYPTYLKNGRQKEKRYKCHKCPSAFEKREQYKIHLSLHGSKQRYKCEICDYSVKYYANYVQHMRKHQMNDEAQAERKKGVNGYLESEVDNIENNKDESGDNIKLAIKTMPRRPPRSDFQQFSISDQQTLRLLQRRRSMNQTGKDAAASETSPTKDRKLHMCLLCPYTNQRQDALSNHYRRHDETDILNAGSHKCSFCDLVVVQSHFLREHLKTHFNYQKNLTPECFVANENVSFTITKLEENEDNQSSCDLKLDILNQSKMCNENKIFVKIKTGELFVE</sequence>
<keyword evidence="5" id="KW-0862">Zinc</keyword>
<feature type="domain" description="EGF-like" evidence="13">
    <location>
        <begin position="6"/>
        <end position="43"/>
    </location>
</feature>
<dbReference type="InterPro" id="IPR013320">
    <property type="entry name" value="ConA-like_dom_sf"/>
</dbReference>
<feature type="domain" description="EGF-like" evidence="13">
    <location>
        <begin position="233"/>
        <end position="270"/>
    </location>
</feature>
<keyword evidence="7 10" id="KW-1015">Disulfide bond</keyword>
<dbReference type="FunFam" id="3.30.160.60:FF:000446">
    <property type="entry name" value="Zinc finger protein"/>
    <property type="match status" value="1"/>
</dbReference>
<feature type="region of interest" description="Disordered" evidence="11">
    <location>
        <begin position="773"/>
        <end position="794"/>
    </location>
</feature>
<evidence type="ECO:0000256" key="6">
    <source>
        <dbReference type="ARBA" id="ARBA00023125"/>
    </source>
</evidence>
<keyword evidence="16" id="KW-1185">Reference proteome</keyword>
<dbReference type="SUPFAM" id="SSF57667">
    <property type="entry name" value="beta-beta-alpha zinc fingers"/>
    <property type="match status" value="4"/>
</dbReference>
<keyword evidence="4 9" id="KW-0863">Zinc-finger</keyword>
<feature type="compositionally biased region" description="Polar residues" evidence="11">
    <location>
        <begin position="776"/>
        <end position="785"/>
    </location>
</feature>
<feature type="disulfide bond" evidence="10">
    <location>
        <begin position="298"/>
        <end position="307"/>
    </location>
</feature>
<evidence type="ECO:0000256" key="8">
    <source>
        <dbReference type="ARBA" id="ARBA00023242"/>
    </source>
</evidence>
<feature type="domain" description="C2H2-type" evidence="14">
    <location>
        <begin position="1567"/>
        <end position="1594"/>
    </location>
</feature>
<dbReference type="InterPro" id="IPR036236">
    <property type="entry name" value="Znf_C2H2_sf"/>
</dbReference>
<evidence type="ECO:0000259" key="14">
    <source>
        <dbReference type="PROSITE" id="PS50157"/>
    </source>
</evidence>
<dbReference type="InterPro" id="IPR000742">
    <property type="entry name" value="EGF"/>
</dbReference>
<dbReference type="SMART" id="SM00282">
    <property type="entry name" value="LamG"/>
    <property type="match status" value="1"/>
</dbReference>
<feature type="domain" description="C2H2-type" evidence="14">
    <location>
        <begin position="1707"/>
        <end position="1734"/>
    </location>
</feature>
<dbReference type="PROSITE" id="PS00028">
    <property type="entry name" value="ZINC_FINGER_C2H2_1"/>
    <property type="match status" value="10"/>
</dbReference>
<dbReference type="PROSITE" id="PS50026">
    <property type="entry name" value="EGF_3"/>
    <property type="match status" value="3"/>
</dbReference>
<dbReference type="CDD" id="cd00110">
    <property type="entry name" value="LamG"/>
    <property type="match status" value="2"/>
</dbReference>
<feature type="region of interest" description="Disordered" evidence="11">
    <location>
        <begin position="617"/>
        <end position="656"/>
    </location>
</feature>
<feature type="region of interest" description="Disordered" evidence="11">
    <location>
        <begin position="572"/>
        <end position="596"/>
    </location>
</feature>
<evidence type="ECO:0000256" key="7">
    <source>
        <dbReference type="ARBA" id="ARBA00023157"/>
    </source>
</evidence>
<feature type="domain" description="EGF-like" evidence="13">
    <location>
        <begin position="272"/>
        <end position="308"/>
    </location>
</feature>
<feature type="disulfide bond" evidence="10">
    <location>
        <begin position="33"/>
        <end position="42"/>
    </location>
</feature>
<dbReference type="EMBL" id="CAKOGL010000027">
    <property type="protein sequence ID" value="CAH2104869.1"/>
    <property type="molecule type" value="Genomic_DNA"/>
</dbReference>
<keyword evidence="10" id="KW-0245">EGF-like domain</keyword>
<feature type="compositionally biased region" description="Basic and acidic residues" evidence="11">
    <location>
        <begin position="581"/>
        <end position="596"/>
    </location>
</feature>
<dbReference type="FunFam" id="3.30.160.60:FF:000894">
    <property type="entry name" value="Uncharacterized protein, isoform C"/>
    <property type="match status" value="1"/>
</dbReference>
<keyword evidence="2" id="KW-0479">Metal-binding</keyword>
<dbReference type="InterPro" id="IPR013087">
    <property type="entry name" value="Znf_C2H2_type"/>
</dbReference>
<dbReference type="Gene3D" id="2.10.25.10">
    <property type="entry name" value="Laminin"/>
    <property type="match status" value="2"/>
</dbReference>
<dbReference type="GO" id="GO:0001228">
    <property type="term" value="F:DNA-binding transcription activator activity, RNA polymerase II-specific"/>
    <property type="evidence" value="ECO:0007669"/>
    <property type="project" value="TreeGrafter"/>
</dbReference>
<feature type="disulfide bond" evidence="10">
    <location>
        <begin position="260"/>
        <end position="269"/>
    </location>
</feature>
<organism evidence="15 16">
    <name type="scientific">Euphydryas editha</name>
    <name type="common">Edith's checkerspot</name>
    <dbReference type="NCBI Taxonomy" id="104508"/>
    <lineage>
        <taxon>Eukaryota</taxon>
        <taxon>Metazoa</taxon>
        <taxon>Ecdysozoa</taxon>
        <taxon>Arthropoda</taxon>
        <taxon>Hexapoda</taxon>
        <taxon>Insecta</taxon>
        <taxon>Pterygota</taxon>
        <taxon>Neoptera</taxon>
        <taxon>Endopterygota</taxon>
        <taxon>Lepidoptera</taxon>
        <taxon>Glossata</taxon>
        <taxon>Ditrysia</taxon>
        <taxon>Papilionoidea</taxon>
        <taxon>Nymphalidae</taxon>
        <taxon>Nymphalinae</taxon>
        <taxon>Euphydryas</taxon>
    </lineage>
</organism>
<feature type="domain" description="C2H2-type" evidence="14">
    <location>
        <begin position="1449"/>
        <end position="1476"/>
    </location>
</feature>
<keyword evidence="8" id="KW-0539">Nucleus</keyword>
<evidence type="ECO:0000256" key="11">
    <source>
        <dbReference type="SAM" id="MobiDB-lite"/>
    </source>
</evidence>
<evidence type="ECO:0000256" key="5">
    <source>
        <dbReference type="ARBA" id="ARBA00022833"/>
    </source>
</evidence>
<accession>A0AAU9UYZ1</accession>
<name>A0AAU9UYZ1_EUPED</name>
<dbReference type="Gene3D" id="2.60.120.200">
    <property type="match status" value="2"/>
</dbReference>
<keyword evidence="6" id="KW-0238">DNA-binding</keyword>
<dbReference type="PANTHER" id="PTHR24376:SF243">
    <property type="entry name" value="C2H2-TYPE DOMAIN-CONTAINING PROTEIN"/>
    <property type="match status" value="1"/>
</dbReference>
<feature type="domain" description="C2H2-type" evidence="14">
    <location>
        <begin position="1016"/>
        <end position="1043"/>
    </location>
</feature>
<evidence type="ECO:0000256" key="1">
    <source>
        <dbReference type="ARBA" id="ARBA00004123"/>
    </source>
</evidence>
<dbReference type="SMART" id="SM00355">
    <property type="entry name" value="ZnF_C2H2"/>
    <property type="match status" value="19"/>
</dbReference>
<feature type="region of interest" description="Disordered" evidence="11">
    <location>
        <begin position="1037"/>
        <end position="1057"/>
    </location>
</feature>
<comment type="caution">
    <text evidence="10">Lacks conserved residue(s) required for the propagation of feature annotation.</text>
</comment>
<evidence type="ECO:0000313" key="16">
    <source>
        <dbReference type="Proteomes" id="UP001153954"/>
    </source>
</evidence>
<gene>
    <name evidence="15" type="ORF">EEDITHA_LOCUS19197</name>
</gene>
<reference evidence="15" key="1">
    <citation type="submission" date="2022-03" db="EMBL/GenBank/DDBJ databases">
        <authorList>
            <person name="Tunstrom K."/>
        </authorList>
    </citation>
    <scope>NUCLEOTIDE SEQUENCE</scope>
</reference>
<feature type="compositionally biased region" description="Polar residues" evidence="11">
    <location>
        <begin position="622"/>
        <end position="632"/>
    </location>
</feature>
<keyword evidence="3" id="KW-0677">Repeat</keyword>
<proteinExistence type="predicted"/>
<evidence type="ECO:0000256" key="10">
    <source>
        <dbReference type="PROSITE-ProRule" id="PRU00076"/>
    </source>
</evidence>
<dbReference type="SMART" id="SM00181">
    <property type="entry name" value="EGF"/>
    <property type="match status" value="4"/>
</dbReference>
<evidence type="ECO:0000256" key="9">
    <source>
        <dbReference type="PROSITE-ProRule" id="PRU00042"/>
    </source>
</evidence>